<protein>
    <submittedName>
        <fullName evidence="1">Phosphoglucosamine mutase</fullName>
    </submittedName>
</protein>
<dbReference type="AlphaFoldDB" id="A0AAD9C1X5"/>
<organism evidence="1 2">
    <name type="scientific">Dissostichus eleginoides</name>
    <name type="common">Patagonian toothfish</name>
    <name type="synonym">Dissostichus amissus</name>
    <dbReference type="NCBI Taxonomy" id="100907"/>
    <lineage>
        <taxon>Eukaryota</taxon>
        <taxon>Metazoa</taxon>
        <taxon>Chordata</taxon>
        <taxon>Craniata</taxon>
        <taxon>Vertebrata</taxon>
        <taxon>Euteleostomi</taxon>
        <taxon>Actinopterygii</taxon>
        <taxon>Neopterygii</taxon>
        <taxon>Teleostei</taxon>
        <taxon>Neoteleostei</taxon>
        <taxon>Acanthomorphata</taxon>
        <taxon>Eupercaria</taxon>
        <taxon>Perciformes</taxon>
        <taxon>Notothenioidei</taxon>
        <taxon>Nototheniidae</taxon>
        <taxon>Dissostichus</taxon>
    </lineage>
</organism>
<dbReference type="Proteomes" id="UP001228049">
    <property type="component" value="Unassembled WGS sequence"/>
</dbReference>
<evidence type="ECO:0000313" key="2">
    <source>
        <dbReference type="Proteomes" id="UP001228049"/>
    </source>
</evidence>
<keyword evidence="2" id="KW-1185">Reference proteome</keyword>
<name>A0AAD9C1X5_DISEL</name>
<proteinExistence type="predicted"/>
<gene>
    <name evidence="1" type="ORF">KUDE01_008332</name>
</gene>
<evidence type="ECO:0000313" key="1">
    <source>
        <dbReference type="EMBL" id="KAK1893263.1"/>
    </source>
</evidence>
<comment type="caution">
    <text evidence="1">The sequence shown here is derived from an EMBL/GenBank/DDBJ whole genome shotgun (WGS) entry which is preliminary data.</text>
</comment>
<reference evidence="1" key="1">
    <citation type="submission" date="2023-04" db="EMBL/GenBank/DDBJ databases">
        <title>Chromosome-level genome of Chaenocephalus aceratus.</title>
        <authorList>
            <person name="Park H."/>
        </authorList>
    </citation>
    <scope>NUCLEOTIDE SEQUENCE</scope>
    <source>
        <strain evidence="1">DE</strain>
        <tissue evidence="1">Muscle</tissue>
    </source>
</reference>
<accession>A0AAD9C1X5</accession>
<dbReference type="EMBL" id="JASDAP010000013">
    <property type="protein sequence ID" value="KAK1893263.1"/>
    <property type="molecule type" value="Genomic_DNA"/>
</dbReference>
<sequence length="82" mass="9243">MGKLSERRQGARINIPPSTQVQCEIDESAACRGLIVFPINSTPNLIITLYIIMHFCATVHLFKHTPGTETDHDIVHLLLEFE</sequence>